<dbReference type="GO" id="GO:0016747">
    <property type="term" value="F:acyltransferase activity, transferring groups other than amino-acyl groups"/>
    <property type="evidence" value="ECO:0007669"/>
    <property type="project" value="InterPro"/>
</dbReference>
<evidence type="ECO:0000259" key="3">
    <source>
        <dbReference type="PROSITE" id="PS51186"/>
    </source>
</evidence>
<dbReference type="Proteomes" id="UP000007431">
    <property type="component" value="Unassembled WGS sequence"/>
</dbReference>
<dbReference type="InterPro" id="IPR016181">
    <property type="entry name" value="Acyl_CoA_acyltransferase"/>
</dbReference>
<protein>
    <recommendedName>
        <fullName evidence="3">N-acetyltransferase domain-containing protein</fullName>
    </recommendedName>
</protein>
<keyword evidence="5" id="KW-1185">Reference proteome</keyword>
<dbReference type="Gene3D" id="1.25.40.20">
    <property type="entry name" value="Ankyrin repeat-containing domain"/>
    <property type="match status" value="2"/>
</dbReference>
<dbReference type="OrthoDB" id="508139at2759"/>
<dbReference type="SUPFAM" id="SSF55729">
    <property type="entry name" value="Acyl-CoA N-acyltransferases (Nat)"/>
    <property type="match status" value="2"/>
</dbReference>
<reference evidence="4 5" key="1">
    <citation type="journal article" date="2010" name="Nat. Biotechnol.">
        <title>Genome sequence of the model mushroom Schizophyllum commune.</title>
        <authorList>
            <person name="Ohm R.A."/>
            <person name="de Jong J.F."/>
            <person name="Lugones L.G."/>
            <person name="Aerts A."/>
            <person name="Kothe E."/>
            <person name="Stajich J.E."/>
            <person name="de Vries R.P."/>
            <person name="Record E."/>
            <person name="Levasseur A."/>
            <person name="Baker S.E."/>
            <person name="Bartholomew K.A."/>
            <person name="Coutinho P.M."/>
            <person name="Erdmann S."/>
            <person name="Fowler T.J."/>
            <person name="Gathman A.C."/>
            <person name="Lombard V."/>
            <person name="Henrissat B."/>
            <person name="Knabe N."/>
            <person name="Kuees U."/>
            <person name="Lilly W.W."/>
            <person name="Lindquist E."/>
            <person name="Lucas S."/>
            <person name="Magnuson J.K."/>
            <person name="Piumi F."/>
            <person name="Raudaskoski M."/>
            <person name="Salamov A."/>
            <person name="Schmutz J."/>
            <person name="Schwarze F.W.M.R."/>
            <person name="vanKuyk P.A."/>
            <person name="Horton J.S."/>
            <person name="Grigoriev I.V."/>
            <person name="Woesten H.A.B."/>
        </authorList>
    </citation>
    <scope>NUCLEOTIDE SEQUENCE [LARGE SCALE GENOMIC DNA]</scope>
    <source>
        <strain evidence="5">H4-8 / FGSC 9210</strain>
    </source>
</reference>
<dbReference type="Gene3D" id="3.40.630.30">
    <property type="match status" value="1"/>
</dbReference>
<dbReference type="HOGENOM" id="CLU_272159_0_0_1"/>
<gene>
    <name evidence="4" type="ORF">SCHCODRAFT_233631</name>
</gene>
<dbReference type="InterPro" id="IPR036770">
    <property type="entry name" value="Ankyrin_rpt-contain_sf"/>
</dbReference>
<feature type="domain" description="N-acetyltransferase" evidence="3">
    <location>
        <begin position="51"/>
        <end position="212"/>
    </location>
</feature>
<organism evidence="5">
    <name type="scientific">Schizophyllum commune (strain H4-8 / FGSC 9210)</name>
    <name type="common">Split gill fungus</name>
    <dbReference type="NCBI Taxonomy" id="578458"/>
    <lineage>
        <taxon>Eukaryota</taxon>
        <taxon>Fungi</taxon>
        <taxon>Dikarya</taxon>
        <taxon>Basidiomycota</taxon>
        <taxon>Agaricomycotina</taxon>
        <taxon>Agaricomycetes</taxon>
        <taxon>Agaricomycetidae</taxon>
        <taxon>Agaricales</taxon>
        <taxon>Schizophyllaceae</taxon>
        <taxon>Schizophyllum</taxon>
    </lineage>
</organism>
<evidence type="ECO:0000313" key="5">
    <source>
        <dbReference type="Proteomes" id="UP000007431"/>
    </source>
</evidence>
<dbReference type="VEuPathDB" id="FungiDB:SCHCODRAFT_02491542"/>
<proteinExistence type="predicted"/>
<dbReference type="PROSITE" id="PS50297">
    <property type="entry name" value="ANK_REP_REGION"/>
    <property type="match status" value="1"/>
</dbReference>
<feature type="region of interest" description="Disordered" evidence="2">
    <location>
        <begin position="1155"/>
        <end position="1188"/>
    </location>
</feature>
<name>D8PXJ1_SCHCM</name>
<feature type="compositionally biased region" description="Acidic residues" evidence="2">
    <location>
        <begin position="1161"/>
        <end position="1188"/>
    </location>
</feature>
<dbReference type="Pfam" id="PF00023">
    <property type="entry name" value="Ank"/>
    <property type="match status" value="1"/>
</dbReference>
<dbReference type="GeneID" id="9585780"/>
<dbReference type="eggNOG" id="ENOG502SDUB">
    <property type="taxonomic scope" value="Eukaryota"/>
</dbReference>
<dbReference type="CDD" id="cd04301">
    <property type="entry name" value="NAT_SF"/>
    <property type="match status" value="2"/>
</dbReference>
<dbReference type="AlphaFoldDB" id="D8PXJ1"/>
<dbReference type="PROSITE" id="PS50088">
    <property type="entry name" value="ANK_REPEAT"/>
    <property type="match status" value="1"/>
</dbReference>
<dbReference type="PROSITE" id="PS51186">
    <property type="entry name" value="GNAT"/>
    <property type="match status" value="1"/>
</dbReference>
<dbReference type="InParanoid" id="D8PXJ1"/>
<dbReference type="InterPro" id="IPR000182">
    <property type="entry name" value="GNAT_dom"/>
</dbReference>
<dbReference type="RefSeq" id="XP_003034583.1">
    <property type="nucleotide sequence ID" value="XM_003034537.1"/>
</dbReference>
<accession>D8PXJ1</accession>
<keyword evidence="1" id="KW-0040">ANK repeat</keyword>
<dbReference type="Pfam" id="PF00583">
    <property type="entry name" value="Acetyltransf_1"/>
    <property type="match status" value="1"/>
</dbReference>
<dbReference type="SUPFAM" id="SSF48403">
    <property type="entry name" value="Ankyrin repeat"/>
    <property type="match status" value="1"/>
</dbReference>
<dbReference type="EMBL" id="GL377304">
    <property type="protein sequence ID" value="EFI99680.1"/>
    <property type="molecule type" value="Genomic_DNA"/>
</dbReference>
<dbReference type="SMART" id="SM00248">
    <property type="entry name" value="ANK"/>
    <property type="match status" value="2"/>
</dbReference>
<evidence type="ECO:0000256" key="2">
    <source>
        <dbReference type="SAM" id="MobiDB-lite"/>
    </source>
</evidence>
<dbReference type="KEGG" id="scm:SCHCO_02491542"/>
<sequence>MATPSQKVTTALADVRIEREGSESNPTNSALIVHLEFTATHPQHGVVGTLTAYKIYRADELKGCFHEALSTKSDRLAEFGRTILDNDMNVYSKIIEHEYHRGTGCWGKEMDEGAIVYIESVVVDPSFEQQGIGTALVRDLLSSQSLEIPDIVYCWSSALRADSRDDHRLMDPPVIGFFRKLGFRRVGRTAHFAYSPKASHSSRSIPATKDLDVDLLKFSHRTKGVFTSNYELELNNLLHFAMDPPPISSTEVAEPLDLSVEVLENLYSKSPAIIHAQDERGFTLIYVAVIKGYYDIAKRLLTLGDCRADILSRDNVEDQNAIEALEDIVRAAERGHKDEPLKLLYKLRTATGEKFKCCCEFLVQRRYGCTCGQCLEGWLSPRMSNALRAVASRTANRGRSAAEVDFPTKKAAEIAMLPGGQCIPYTVRSKMNHSAYKGFLGFHRAISDVIASGVQPTMDLIGLELLMNNDPNCPWKVRDLEAFFKRGGKVEHAVNNLVHSAEEWMADEKALDNKHLRLLWARLPRCENDVQFEMVGRLMGLSERAKWGPYDDAEEVERDQSGGGLRPWTALVDGVGSLKRRLTRTATGWPDGPQLNLADVRIECRETDPASKRFVKHIRLNASHPHQGNLGTLEAYKIERTYTLKAHFHEFLDAKSDELAEFGRRILDNDMNVYRKIVDDEYHKGSGRWGDELNEGRIVYVRSVVVNPPFQRQGVGQRLVRELLSPKNVDKSTIVYSWPSHIWAHSREDSRRMDPPIIDFFRKVLSPLLSFGSHPSRSLPASEDQDVDMFKYSHRNGILADDIGAQLRQDYPLQTLMDPPRTMTGVLNGMDGPRAMRPLPPTKGELDAAIEAAYARDSQSIHLQDERGYTPIYVAVIKGHAAVVDKLLSLGDCRADILSRDNIDDQNAIEAQEEIVRSGSPLFKHRALHLLWVLRSAMGEDVGTVYDFSEKRRYGCSCGQCRGGWLSPRMAYLLHGEAQCTFDNAMFTAETIPFDRASDLAFLDGINCIPSDVRARLNLTAYKGFLGVYRAISIVIERGGLPTPDVITTEAVTNRTNWWAVSDVESYLAKGGKAEYAINDLVYSTKEGMADGSLLEMLEEDDNLVALPRCANDLNFRQVGRMMGLAATQEWGPYDGAGEVGRGLFEPSAASRGCFYADSDSSMDEDEGDYGDEGEEDEDEDEDSSDED</sequence>
<dbReference type="InterPro" id="IPR002110">
    <property type="entry name" value="Ankyrin_rpt"/>
</dbReference>
<evidence type="ECO:0000256" key="1">
    <source>
        <dbReference type="PROSITE-ProRule" id="PRU00023"/>
    </source>
</evidence>
<evidence type="ECO:0000313" key="4">
    <source>
        <dbReference type="EMBL" id="EFI99680.1"/>
    </source>
</evidence>
<feature type="repeat" description="ANK" evidence="1">
    <location>
        <begin position="867"/>
        <end position="891"/>
    </location>
</feature>